<dbReference type="InterPro" id="IPR001646">
    <property type="entry name" value="5peptide_repeat"/>
</dbReference>
<dbReference type="EMBL" id="WMJZ01000015">
    <property type="protein sequence ID" value="MTH47007.1"/>
    <property type="molecule type" value="Genomic_DNA"/>
</dbReference>
<dbReference type="AlphaFoldDB" id="A0A6L6IMA7"/>
<dbReference type="PANTHER" id="PTHR14136">
    <property type="entry name" value="BTB_POZ DOMAIN-CONTAINING PROTEIN KCTD9"/>
    <property type="match status" value="1"/>
</dbReference>
<evidence type="ECO:0000313" key="1">
    <source>
        <dbReference type="EMBL" id="MTH47007.1"/>
    </source>
</evidence>
<sequence length="161" mass="17946">MIKIQFETGTFLEINATTLMGYDFSRMNLHRAILDSLCLDFSLFREAHLRNISIENSSVKNADFYNAALMNAFLKNSDMTGCDFQNSRPIAANFSHSVLINSNFAGADISRADFSGANLCGANLCFERYDEVTLAGALFDENTRWPDKFDPVKEGAILCTT</sequence>
<comment type="caution">
    <text evidence="1">The sequence shown here is derived from an EMBL/GenBank/DDBJ whole genome shotgun (WGS) entry which is preliminary data.</text>
</comment>
<dbReference type="RefSeq" id="WP_155108614.1">
    <property type="nucleotide sequence ID" value="NZ_WMJZ01000015.1"/>
</dbReference>
<dbReference type="Gene3D" id="2.160.20.80">
    <property type="entry name" value="E3 ubiquitin-protein ligase SopA"/>
    <property type="match status" value="1"/>
</dbReference>
<dbReference type="OrthoDB" id="2602524at2"/>
<organism evidence="1 2">
    <name type="scientific">Intestinirhabdus alba</name>
    <dbReference type="NCBI Taxonomy" id="2899544"/>
    <lineage>
        <taxon>Bacteria</taxon>
        <taxon>Pseudomonadati</taxon>
        <taxon>Pseudomonadota</taxon>
        <taxon>Gammaproteobacteria</taxon>
        <taxon>Enterobacterales</taxon>
        <taxon>Enterobacteriaceae</taxon>
        <taxon>Intestinirhabdus</taxon>
    </lineage>
</organism>
<protein>
    <submittedName>
        <fullName evidence="1">Pentapeptide repeat-containing protein</fullName>
    </submittedName>
</protein>
<evidence type="ECO:0000313" key="2">
    <source>
        <dbReference type="Proteomes" id="UP000477739"/>
    </source>
</evidence>
<dbReference type="Proteomes" id="UP000477739">
    <property type="component" value="Unassembled WGS sequence"/>
</dbReference>
<proteinExistence type="predicted"/>
<dbReference type="SUPFAM" id="SSF141571">
    <property type="entry name" value="Pentapeptide repeat-like"/>
    <property type="match status" value="1"/>
</dbReference>
<gene>
    <name evidence="1" type="ORF">GJV78_12220</name>
</gene>
<reference evidence="1 2" key="1">
    <citation type="submission" date="2019-11" db="EMBL/GenBank/DDBJ databases">
        <title>Escherichia alba sp. nov. isolated from the gut of plastic-eating superworms Zophobas atratus.</title>
        <authorList>
            <person name="Yang Y."/>
        </authorList>
    </citation>
    <scope>NUCLEOTIDE SEQUENCE [LARGE SCALE GENOMIC DNA]</scope>
    <source>
        <strain evidence="2">BIT-B35</strain>
    </source>
</reference>
<name>A0A6L6IMA7_9ENTR</name>
<keyword evidence="2" id="KW-1185">Reference proteome</keyword>
<accession>A0A6L6IMA7</accession>
<dbReference type="Pfam" id="PF00805">
    <property type="entry name" value="Pentapeptide"/>
    <property type="match status" value="2"/>
</dbReference>
<dbReference type="InterPro" id="IPR051082">
    <property type="entry name" value="Pentapeptide-BTB/POZ_domain"/>
</dbReference>
<dbReference type="PANTHER" id="PTHR14136:SF17">
    <property type="entry name" value="BTB_POZ DOMAIN-CONTAINING PROTEIN KCTD9"/>
    <property type="match status" value="1"/>
</dbReference>